<name>A0ABS6B8R5_9NOCA</name>
<dbReference type="EMBL" id="JAHKNI010000012">
    <property type="protein sequence ID" value="MBU3065816.1"/>
    <property type="molecule type" value="Genomic_DNA"/>
</dbReference>
<evidence type="ECO:0000256" key="1">
    <source>
        <dbReference type="SAM" id="MobiDB-lite"/>
    </source>
</evidence>
<keyword evidence="3" id="KW-1185">Reference proteome</keyword>
<reference evidence="2 3" key="1">
    <citation type="submission" date="2021-06" db="EMBL/GenBank/DDBJ databases">
        <title>Actinomycetes sequencing.</title>
        <authorList>
            <person name="Shan Q."/>
        </authorList>
    </citation>
    <scope>NUCLEOTIDE SEQUENCE [LARGE SCALE GENOMIC DNA]</scope>
    <source>
        <strain evidence="2 3">NEAU-G5</strain>
    </source>
</reference>
<gene>
    <name evidence="2" type="ORF">KO481_30360</name>
</gene>
<proteinExistence type="predicted"/>
<dbReference type="RefSeq" id="WP_215921852.1">
    <property type="nucleotide sequence ID" value="NZ_JAHKNI010000012.1"/>
</dbReference>
<evidence type="ECO:0000313" key="2">
    <source>
        <dbReference type="EMBL" id="MBU3065816.1"/>
    </source>
</evidence>
<evidence type="ECO:0000313" key="3">
    <source>
        <dbReference type="Proteomes" id="UP000733379"/>
    </source>
</evidence>
<sequence length="169" mass="17235">MRTTISEFDVTTTDPARVAAPRGFRPSGPAARPAGAARGVGARRPGPARPASAGVRYGHAQVRASRVPHPAVQVERARFGLASLALAALLSAAAVCGLLELGQLRSGVVAAPQTTVVQVREGEPLSEVAARVAPGVPVQDTVRKIMQLNALQGAQVASGSTLIVPVSGR</sequence>
<dbReference type="Proteomes" id="UP000733379">
    <property type="component" value="Unassembled WGS sequence"/>
</dbReference>
<feature type="region of interest" description="Disordered" evidence="1">
    <location>
        <begin position="18"/>
        <end position="54"/>
    </location>
</feature>
<accession>A0ABS6B8R5</accession>
<organism evidence="2 3">
    <name type="scientific">Nocardia albiluteola</name>
    <dbReference type="NCBI Taxonomy" id="2842303"/>
    <lineage>
        <taxon>Bacteria</taxon>
        <taxon>Bacillati</taxon>
        <taxon>Actinomycetota</taxon>
        <taxon>Actinomycetes</taxon>
        <taxon>Mycobacteriales</taxon>
        <taxon>Nocardiaceae</taxon>
        <taxon>Nocardia</taxon>
    </lineage>
</organism>
<comment type="caution">
    <text evidence="2">The sequence shown here is derived from an EMBL/GenBank/DDBJ whole genome shotgun (WGS) entry which is preliminary data.</text>
</comment>
<feature type="compositionally biased region" description="Low complexity" evidence="1">
    <location>
        <begin position="19"/>
        <end position="54"/>
    </location>
</feature>
<protein>
    <submittedName>
        <fullName evidence="2">LysM peptidoglycan-binding domain-containing protein</fullName>
    </submittedName>
</protein>